<reference evidence="7 8" key="1">
    <citation type="submission" date="2023-07" db="EMBL/GenBank/DDBJ databases">
        <title>Sorghum-associated microbial communities from plants grown in Nebraska, USA.</title>
        <authorList>
            <person name="Schachtman D."/>
        </authorList>
    </citation>
    <scope>NUCLEOTIDE SEQUENCE [LARGE SCALE GENOMIC DNA]</scope>
    <source>
        <strain evidence="7 8">4138</strain>
    </source>
</reference>
<evidence type="ECO:0000313" key="8">
    <source>
        <dbReference type="Proteomes" id="UP001257909"/>
    </source>
</evidence>
<comment type="caution">
    <text evidence="7">The sequence shown here is derived from an EMBL/GenBank/DDBJ whole genome shotgun (WGS) entry which is preliminary data.</text>
</comment>
<evidence type="ECO:0000256" key="4">
    <source>
        <dbReference type="RuleBase" id="RU003357"/>
    </source>
</evidence>
<dbReference type="Pfam" id="PF07715">
    <property type="entry name" value="Plug"/>
    <property type="match status" value="1"/>
</dbReference>
<dbReference type="EMBL" id="JAVDWR010000026">
    <property type="protein sequence ID" value="MDR7122981.1"/>
    <property type="molecule type" value="Genomic_DNA"/>
</dbReference>
<feature type="domain" description="TonB-dependent receptor plug" evidence="6">
    <location>
        <begin position="55"/>
        <end position="155"/>
    </location>
</feature>
<dbReference type="NCBIfam" id="TIGR01782">
    <property type="entry name" value="TonB-Xanth-Caul"/>
    <property type="match status" value="1"/>
</dbReference>
<keyword evidence="8" id="KW-1185">Reference proteome</keyword>
<accession>A0ABU1W4W4</accession>
<feature type="domain" description="TonB-dependent receptor-like beta-barrel" evidence="5">
    <location>
        <begin position="550"/>
        <end position="866"/>
    </location>
</feature>
<evidence type="ECO:0000259" key="5">
    <source>
        <dbReference type="Pfam" id="PF00593"/>
    </source>
</evidence>
<name>A0ABU1W4W4_9GAMM</name>
<dbReference type="Pfam" id="PF00593">
    <property type="entry name" value="TonB_dep_Rec_b-barrel"/>
    <property type="match status" value="1"/>
</dbReference>
<dbReference type="InterPro" id="IPR036942">
    <property type="entry name" value="Beta-barrel_TonB_sf"/>
</dbReference>
<comment type="subcellular location">
    <subcellularLocation>
        <location evidence="1 4">Cell outer membrane</location>
    </subcellularLocation>
</comment>
<dbReference type="Gene3D" id="2.170.130.10">
    <property type="entry name" value="TonB-dependent receptor, plug domain"/>
    <property type="match status" value="1"/>
</dbReference>
<keyword evidence="2 4" id="KW-0472">Membrane</keyword>
<evidence type="ECO:0000256" key="3">
    <source>
        <dbReference type="ARBA" id="ARBA00023237"/>
    </source>
</evidence>
<evidence type="ECO:0000259" key="6">
    <source>
        <dbReference type="Pfam" id="PF07715"/>
    </source>
</evidence>
<dbReference type="InterPro" id="IPR000531">
    <property type="entry name" value="Beta-barrel_TonB"/>
</dbReference>
<evidence type="ECO:0000313" key="7">
    <source>
        <dbReference type="EMBL" id="MDR7122981.1"/>
    </source>
</evidence>
<dbReference type="SUPFAM" id="SSF56935">
    <property type="entry name" value="Porins"/>
    <property type="match status" value="1"/>
</dbReference>
<proteinExistence type="inferred from homology"/>
<organism evidence="7 8">
    <name type="scientific">Rheinheimera soli</name>
    <dbReference type="NCBI Taxonomy" id="443616"/>
    <lineage>
        <taxon>Bacteria</taxon>
        <taxon>Pseudomonadati</taxon>
        <taxon>Pseudomonadota</taxon>
        <taxon>Gammaproteobacteria</taxon>
        <taxon>Chromatiales</taxon>
        <taxon>Chromatiaceae</taxon>
        <taxon>Rheinheimera</taxon>
    </lineage>
</organism>
<dbReference type="InterPro" id="IPR012910">
    <property type="entry name" value="Plug_dom"/>
</dbReference>
<protein>
    <submittedName>
        <fullName evidence="7">TonB-dependent receptor</fullName>
    </submittedName>
</protein>
<dbReference type="Gene3D" id="2.40.170.20">
    <property type="entry name" value="TonB-dependent receptor, beta-barrel domain"/>
    <property type="match status" value="1"/>
</dbReference>
<keyword evidence="3" id="KW-0998">Cell outer membrane</keyword>
<keyword evidence="7" id="KW-0675">Receptor</keyword>
<gene>
    <name evidence="7" type="ORF">J2W69_003964</name>
</gene>
<dbReference type="PANTHER" id="PTHR40980:SF3">
    <property type="entry name" value="TONB-DEPENDENT RECEPTOR-LIKE BETA-BARREL DOMAIN-CONTAINING PROTEIN"/>
    <property type="match status" value="1"/>
</dbReference>
<dbReference type="Proteomes" id="UP001257909">
    <property type="component" value="Unassembled WGS sequence"/>
</dbReference>
<dbReference type="InterPro" id="IPR010104">
    <property type="entry name" value="TonB_rcpt_bac"/>
</dbReference>
<keyword evidence="4" id="KW-0798">TonB box</keyword>
<evidence type="ECO:0000256" key="1">
    <source>
        <dbReference type="ARBA" id="ARBA00004442"/>
    </source>
</evidence>
<sequence>MMISAVLLGTSSVYAQTPEQTTEDPEDFFSMSLEELLKVEVIGIRGVITHSVLAKRSAVGVTDTIFAEDFNKFPDLNIAESIQRIPGITLNRNRGEGDQINIRGLSPEFTRVEVLGMTSSTSQTNRDFRFDLFPSELFNEVVIHKSASADLTEGGLAALLQMDTPKPLNVKIDEQNNGLKASVSLLGLYTELTENTKPRTALQVAKNWHNKVGVAFGLAYAGSENVSHRADTSNWNQPMSARMAAADRAGLTAEQLTAWLPRTPRYVVDDSQRERLGSTFTFQYQLSDEMALSYDALYVNLKEDHQLIKNDVEVESNIGVATQLVVEDGIVTAGTFNKIAPRVTNELFAAEDEITQHVLGLKGELNSNWAFKTQLAYSAAKQQLNRALHGFSATQSSIGNSDSGDLGGDIAINLQHMGKLVHFTPAEANFSFNDINDYEYLVYIFADSINKDNNWSARFDLEYSLQNQTTLEFGVRYAERTKSRTEARGSVGAGDRVGGGSFPDLNAAGLASLIDYKGPGPVNQIIRVNLHQSDLLMRPLFPDNFMQPHPMSSFEVDEQTLAAYLKANFESQIFDDLPLFGNAGLRVVRTTSAASGTIEDTSGGASNMPTTIDNDYTKLLPSFNLKLDATQDLVFRTAFYRTLARPSLTDMSPAVRVDLGTQVGSAGNPEIQPFTAWNADLAAEWYFGVAEDAGLASITLSYKDIESLVENITEDVTLITCPQIGCSGTTPPGPRVFQITRPVNGNKASVASIELALQSNFSFLPAPFNNLGGILNYTSTDSSASFTDVDDVRSIQLPGLSRNSLNAVLYYQHNDDFEARLAYAWRDKYIRELRNPAMWRDAYAQLDFSASYNYGQFSFQFEVLNLTDSQVFEFADNNPALPTRYGNWGRKFVFGVRYSL</sequence>
<comment type="similarity">
    <text evidence="4">Belongs to the TonB-dependent receptor family.</text>
</comment>
<evidence type="ECO:0000256" key="2">
    <source>
        <dbReference type="ARBA" id="ARBA00023136"/>
    </source>
</evidence>
<dbReference type="InterPro" id="IPR037066">
    <property type="entry name" value="Plug_dom_sf"/>
</dbReference>
<dbReference type="PANTHER" id="PTHR40980">
    <property type="entry name" value="PLUG DOMAIN-CONTAINING PROTEIN"/>
    <property type="match status" value="1"/>
</dbReference>
<dbReference type="RefSeq" id="WP_310281698.1">
    <property type="nucleotide sequence ID" value="NZ_JAVDWR010000026.1"/>
</dbReference>